<evidence type="ECO:0000313" key="4">
    <source>
        <dbReference type="Proteomes" id="UP000249324"/>
    </source>
</evidence>
<dbReference type="InterPro" id="IPR050483">
    <property type="entry name" value="CoA-transferase_III_domain"/>
</dbReference>
<organism evidence="3 4">
    <name type="scientific">Thermocrispum agreste</name>
    <dbReference type="NCBI Taxonomy" id="37925"/>
    <lineage>
        <taxon>Bacteria</taxon>
        <taxon>Bacillati</taxon>
        <taxon>Actinomycetota</taxon>
        <taxon>Actinomycetes</taxon>
        <taxon>Pseudonocardiales</taxon>
        <taxon>Pseudonocardiaceae</taxon>
        <taxon>Thermocrispum</taxon>
    </lineage>
</organism>
<feature type="compositionally biased region" description="Polar residues" evidence="2">
    <location>
        <begin position="380"/>
        <end position="393"/>
    </location>
</feature>
<feature type="region of interest" description="Disordered" evidence="2">
    <location>
        <begin position="355"/>
        <end position="393"/>
    </location>
</feature>
<dbReference type="InterPro" id="IPR003673">
    <property type="entry name" value="CoA-Trfase_fam_III"/>
</dbReference>
<dbReference type="InterPro" id="IPR044855">
    <property type="entry name" value="CoA-Trfase_III_dom3_sf"/>
</dbReference>
<evidence type="ECO:0000256" key="2">
    <source>
        <dbReference type="SAM" id="MobiDB-lite"/>
    </source>
</evidence>
<keyword evidence="1 3" id="KW-0808">Transferase</keyword>
<reference evidence="3 4" key="1">
    <citation type="journal article" date="2021" name="BMC Genomics">
        <title>Genome-resolved metagenome and metatranscriptome analyses of thermophilic composting reveal key bacterial players and their metabolic interactions.</title>
        <authorList>
            <person name="Braga L.P.P."/>
            <person name="Pereira R.V."/>
            <person name="Martins L.F."/>
            <person name="Moura L.M.S."/>
            <person name="Sanchez F.B."/>
            <person name="Patane J.S.L."/>
            <person name="da Silva A.M."/>
            <person name="Setubal J.C."/>
        </authorList>
    </citation>
    <scope>NUCLEOTIDE SEQUENCE [LARGE SCALE GENOMIC DNA]</scope>
    <source>
        <strain evidence="3">ZC4RG45</strain>
    </source>
</reference>
<dbReference type="EMBL" id="QGUI02000010">
    <property type="protein sequence ID" value="MFO7190966.1"/>
    <property type="molecule type" value="Genomic_DNA"/>
</dbReference>
<sequence>MTGKPLHGLRVVEVGSTLSAPYCGLLLAQLGAEVLKVEPPHGDITRQIGAARSPGMASLFLALNTDKQSIVLDLRSHRGREQLHSLIGDSDVVLHNMRPDAAQRAGLAAEEVRSRHPSVVLCAIQGYATGSGAENRPVYDDIAQAESGMVSVQAALSGRPSYVATVLADKASGMMAALAILAALRRRDRTRRGAVIEIPMVDVTTGFALLEHLAGETFDPAVGPPVYRRVTSPHRGPYRTADGWLSVTIYTAAQWERFLTHIGRADLLRDPRFASVAGRSANIDQLYRLLEELMPTTTTSNWLDLFAQLDIPAAEVRDVASVISERGARAITHTLAHPTEGKLRFLPLGVRIDGKQLRPDRPPPLLGEHTEQALRRRAGRTTTPETSARSTLG</sequence>
<dbReference type="PANTHER" id="PTHR48207">
    <property type="entry name" value="SUCCINATE--HYDROXYMETHYLGLUTARATE COA-TRANSFERASE"/>
    <property type="match status" value="1"/>
</dbReference>
<gene>
    <name evidence="3" type="ORF">DIU77_001810</name>
</gene>
<dbReference type="Pfam" id="PF02515">
    <property type="entry name" value="CoA_transf_3"/>
    <property type="match status" value="1"/>
</dbReference>
<dbReference type="Gene3D" id="3.30.1540.10">
    <property type="entry name" value="formyl-coa transferase, domain 3"/>
    <property type="match status" value="1"/>
</dbReference>
<dbReference type="Gene3D" id="3.40.50.10540">
    <property type="entry name" value="Crotonobetainyl-coa:carnitine coa-transferase, domain 1"/>
    <property type="match status" value="1"/>
</dbReference>
<dbReference type="GO" id="GO:0016740">
    <property type="term" value="F:transferase activity"/>
    <property type="evidence" value="ECO:0007669"/>
    <property type="project" value="UniProtKB-KW"/>
</dbReference>
<dbReference type="PANTHER" id="PTHR48207:SF4">
    <property type="entry name" value="BLL6097 PROTEIN"/>
    <property type="match status" value="1"/>
</dbReference>
<name>A0ABD6FA64_9PSEU</name>
<dbReference type="Proteomes" id="UP000249324">
    <property type="component" value="Unassembled WGS sequence"/>
</dbReference>
<dbReference type="EC" id="2.8.3.-" evidence="3"/>
<evidence type="ECO:0000256" key="1">
    <source>
        <dbReference type="ARBA" id="ARBA00022679"/>
    </source>
</evidence>
<accession>A0ABD6FA64</accession>
<dbReference type="SUPFAM" id="SSF89796">
    <property type="entry name" value="CoA-transferase family III (CaiB/BaiF)"/>
    <property type="match status" value="1"/>
</dbReference>
<protein>
    <submittedName>
        <fullName evidence="3">CoA transferase</fullName>
        <ecNumber evidence="3">2.8.3.-</ecNumber>
    </submittedName>
</protein>
<dbReference type="InterPro" id="IPR023606">
    <property type="entry name" value="CoA-Trfase_III_dom_1_sf"/>
</dbReference>
<dbReference type="AlphaFoldDB" id="A0ABD6FA64"/>
<evidence type="ECO:0000313" key="3">
    <source>
        <dbReference type="EMBL" id="MFO7190966.1"/>
    </source>
</evidence>
<comment type="caution">
    <text evidence="3">The sequence shown here is derived from an EMBL/GenBank/DDBJ whole genome shotgun (WGS) entry which is preliminary data.</text>
</comment>
<proteinExistence type="predicted"/>